<proteinExistence type="inferred from homology"/>
<keyword evidence="5" id="KW-1185">Reference proteome</keyword>
<dbReference type="GO" id="GO:0016491">
    <property type="term" value="F:oxidoreductase activity"/>
    <property type="evidence" value="ECO:0007669"/>
    <property type="project" value="UniProtKB-KW"/>
</dbReference>
<organism evidence="4 5">
    <name type="scientific">Curvularia clavata</name>
    <dbReference type="NCBI Taxonomy" id="95742"/>
    <lineage>
        <taxon>Eukaryota</taxon>
        <taxon>Fungi</taxon>
        <taxon>Dikarya</taxon>
        <taxon>Ascomycota</taxon>
        <taxon>Pezizomycotina</taxon>
        <taxon>Dothideomycetes</taxon>
        <taxon>Pleosporomycetidae</taxon>
        <taxon>Pleosporales</taxon>
        <taxon>Pleosporineae</taxon>
        <taxon>Pleosporaceae</taxon>
        <taxon>Curvularia</taxon>
    </lineage>
</organism>
<accession>A0A9Q8Z7W3</accession>
<evidence type="ECO:0000256" key="1">
    <source>
        <dbReference type="ARBA" id="ARBA00006484"/>
    </source>
</evidence>
<dbReference type="EMBL" id="CP089275">
    <property type="protein sequence ID" value="USP75883.1"/>
    <property type="molecule type" value="Genomic_DNA"/>
</dbReference>
<dbReference type="PANTHER" id="PTHR43115:SF4">
    <property type="entry name" value="DEHYDROGENASE_REDUCTASE SDR FAMILY MEMBER 11"/>
    <property type="match status" value="1"/>
</dbReference>
<dbReference type="PRINTS" id="PR00081">
    <property type="entry name" value="GDHRDH"/>
</dbReference>
<reference evidence="4" key="1">
    <citation type="submission" date="2021-12" db="EMBL/GenBank/DDBJ databases">
        <title>Curvularia clavata genome.</title>
        <authorList>
            <person name="Cao Y."/>
        </authorList>
    </citation>
    <scope>NUCLEOTIDE SEQUENCE</scope>
    <source>
        <strain evidence="4">Yc1106</strain>
    </source>
</reference>
<dbReference type="SUPFAM" id="SSF51735">
    <property type="entry name" value="NAD(P)-binding Rossmann-fold domains"/>
    <property type="match status" value="1"/>
</dbReference>
<dbReference type="Gene3D" id="3.40.50.720">
    <property type="entry name" value="NAD(P)-binding Rossmann-like Domain"/>
    <property type="match status" value="1"/>
</dbReference>
<dbReference type="AlphaFoldDB" id="A0A9Q8Z7W3"/>
<sequence length="304" mass="32399">MSSRPSDATLAGNFTKTTHNKPTPALDPKHAAPLTPGLNILIVGASRGIGANTALAYAQAGASSIILAARPSSSDFLLSVAQKCQAANPSASISTEGVDITNAKSVADLAKRVQQHTPRLDIVVLNSGYSGPLVLKMHEGDPQDFSDVMDVNVKGAYLVAHYLVPLLLSAQDGAKTFIAVNSLGSCIVNGPLADTAYSLSKFAQARLVEFLGEQYKSEGLLAVAVHPGGVDTDMANNFAPEFKEHFVDDVTLCGAFCVWLSREKRMWLNGRLVCATWDVDELLEKKDEVEGQDLLKFGFRTGHS</sequence>
<dbReference type="InterPro" id="IPR036291">
    <property type="entry name" value="NAD(P)-bd_dom_sf"/>
</dbReference>
<dbReference type="CDD" id="cd05233">
    <property type="entry name" value="SDR_c"/>
    <property type="match status" value="1"/>
</dbReference>
<feature type="compositionally biased region" description="Polar residues" evidence="3">
    <location>
        <begin position="1"/>
        <end position="21"/>
    </location>
</feature>
<dbReference type="Proteomes" id="UP001056012">
    <property type="component" value="Chromosome 2"/>
</dbReference>
<dbReference type="PANTHER" id="PTHR43115">
    <property type="entry name" value="DEHYDROGENASE/REDUCTASE SDR FAMILY MEMBER 11"/>
    <property type="match status" value="1"/>
</dbReference>
<dbReference type="Pfam" id="PF00106">
    <property type="entry name" value="adh_short"/>
    <property type="match status" value="1"/>
</dbReference>
<evidence type="ECO:0000256" key="2">
    <source>
        <dbReference type="ARBA" id="ARBA00023002"/>
    </source>
</evidence>
<dbReference type="VEuPathDB" id="FungiDB:yc1106_03157"/>
<evidence type="ECO:0000313" key="4">
    <source>
        <dbReference type="EMBL" id="USP75883.1"/>
    </source>
</evidence>
<comment type="similarity">
    <text evidence="1">Belongs to the short-chain dehydrogenases/reductases (SDR) family.</text>
</comment>
<evidence type="ECO:0000256" key="3">
    <source>
        <dbReference type="SAM" id="MobiDB-lite"/>
    </source>
</evidence>
<name>A0A9Q8Z7W3_CURCL</name>
<protein>
    <submittedName>
        <fullName evidence="4">FabG Dehydrogenase</fullName>
    </submittedName>
</protein>
<keyword evidence="2" id="KW-0560">Oxidoreductase</keyword>
<dbReference type="OrthoDB" id="1933717at2759"/>
<gene>
    <name evidence="4" type="ORF">yc1106_03157</name>
</gene>
<dbReference type="InterPro" id="IPR002347">
    <property type="entry name" value="SDR_fam"/>
</dbReference>
<feature type="region of interest" description="Disordered" evidence="3">
    <location>
        <begin position="1"/>
        <end position="30"/>
    </location>
</feature>
<evidence type="ECO:0000313" key="5">
    <source>
        <dbReference type="Proteomes" id="UP001056012"/>
    </source>
</evidence>